<feature type="region of interest" description="Disordered" evidence="1">
    <location>
        <begin position="612"/>
        <end position="715"/>
    </location>
</feature>
<dbReference type="Proteomes" id="UP000651452">
    <property type="component" value="Unassembled WGS sequence"/>
</dbReference>
<evidence type="ECO:0000313" key="2">
    <source>
        <dbReference type="EMBL" id="KAF9701147.1"/>
    </source>
</evidence>
<protein>
    <submittedName>
        <fullName evidence="2">Uncharacterized protein</fullName>
    </submittedName>
</protein>
<dbReference type="AlphaFoldDB" id="A0A8H7JDJ4"/>
<feature type="compositionally biased region" description="Basic and acidic residues" evidence="1">
    <location>
        <begin position="705"/>
        <end position="715"/>
    </location>
</feature>
<reference evidence="2" key="1">
    <citation type="submission" date="2018-12" db="EMBL/GenBank/DDBJ databases">
        <authorList>
            <person name="Syme R.A."/>
            <person name="Farfan-Caceres L."/>
            <person name="Lichtenzveig J."/>
        </authorList>
    </citation>
    <scope>NUCLEOTIDE SEQUENCE</scope>
    <source>
        <strain evidence="2">Al4</strain>
    </source>
</reference>
<keyword evidence="3" id="KW-1185">Reference proteome</keyword>
<feature type="region of interest" description="Disordered" evidence="1">
    <location>
        <begin position="522"/>
        <end position="589"/>
    </location>
</feature>
<name>A0A8H7JDJ4_9PLEO</name>
<reference evidence="2" key="2">
    <citation type="submission" date="2020-09" db="EMBL/GenBank/DDBJ databases">
        <title>Reference genome assembly for Australian Ascochyta lentis isolate Al4.</title>
        <authorList>
            <person name="Lee R.C."/>
            <person name="Farfan-Caceres L.M."/>
            <person name="Debler J.W."/>
            <person name="Williams A.H."/>
            <person name="Henares B.M."/>
        </authorList>
    </citation>
    <scope>NUCLEOTIDE SEQUENCE</scope>
    <source>
        <strain evidence="2">Al4</strain>
    </source>
</reference>
<evidence type="ECO:0000313" key="3">
    <source>
        <dbReference type="Proteomes" id="UP000651452"/>
    </source>
</evidence>
<feature type="compositionally biased region" description="Basic and acidic residues" evidence="1">
    <location>
        <begin position="355"/>
        <end position="377"/>
    </location>
</feature>
<feature type="region of interest" description="Disordered" evidence="1">
    <location>
        <begin position="236"/>
        <end position="264"/>
    </location>
</feature>
<feature type="compositionally biased region" description="Basic and acidic residues" evidence="1">
    <location>
        <begin position="324"/>
        <end position="343"/>
    </location>
</feature>
<comment type="caution">
    <text evidence="2">The sequence shown here is derived from an EMBL/GenBank/DDBJ whole genome shotgun (WGS) entry which is preliminary data.</text>
</comment>
<sequence>MDGNKHDQLEQRDAALQQSDQLRTQQQPHDSYQPQQLSNLQPQYPQYACLEPAAQRSFRTVQTPQRYMEALPYVNAYGNESDQQTGYRIPQPATSSLPPWPAPNYYYPPFVMGQWQMSFTSWPHGYPLNESQGGGAHGYWQAQQAQPQYTWQGYQIGWPGQQMNSNLTQDNSAVHNSYLSSAGVPFDLNSNNSQVQVAHKPTESHNNYQPTYTGPRSGLHKAFYGAYEPLTKEYDISDRPPYAKQKAAADPASKNRPSYSNVIDVDERSKTALVRYSPEPSIPRARPYRGRREDEYLQWDEQYGFGFAVSPPKDHPLRATRSRPAVDRGKYVSNHSGERRSEHISPTSSLFSARGHGEHSQQQDKSPREGRGRASERSWEPAILTVYDGSPSRQSVLPKAMQLFEHSVNSDGVLQTTIQEVHSGPTSRAHSSRNTSVPGYYTRILDKETLGSHKQHVPMSHLKELCEGIQLPADEQKAFDADCFRKDGRQATQTSLEKNNLGEEHVSLDHIPSIHVFSDLKEEPTQFPGQATRPSKPRVHRRIMTNSTSPSPPSKRTKSDSTSSLDRSKAQPNPATEPAAASPRTTGGWSNFAAHIAQDDKQMAVRAHEDLQRLGGETFRPEFRETYRDQQGKKETTVHDQVGGSASALPIREPQDTTAAKKKEERQTSGGDVVVHDAYDTDSEDGGIALSPSDGESDSAVLIKTGDEGQGWKRG</sequence>
<gene>
    <name evidence="2" type="ORF">EKO04_000131</name>
</gene>
<accession>A0A8H7JDJ4</accession>
<feature type="compositionally biased region" description="Low complexity" evidence="1">
    <location>
        <begin position="17"/>
        <end position="36"/>
    </location>
</feature>
<feature type="compositionally biased region" description="Basic and acidic residues" evidence="1">
    <location>
        <begin position="653"/>
        <end position="667"/>
    </location>
</feature>
<feature type="region of interest" description="Disordered" evidence="1">
    <location>
        <begin position="308"/>
        <end position="377"/>
    </location>
</feature>
<feature type="compositionally biased region" description="Basic and acidic residues" evidence="1">
    <location>
        <begin position="619"/>
        <end position="638"/>
    </location>
</feature>
<dbReference type="EMBL" id="RZGK01000002">
    <property type="protein sequence ID" value="KAF9701147.1"/>
    <property type="molecule type" value="Genomic_DNA"/>
</dbReference>
<feature type="compositionally biased region" description="Basic and acidic residues" evidence="1">
    <location>
        <begin position="1"/>
        <end position="13"/>
    </location>
</feature>
<feature type="region of interest" description="Disordered" evidence="1">
    <location>
        <begin position="1"/>
        <end position="44"/>
    </location>
</feature>
<proteinExistence type="predicted"/>
<organism evidence="2 3">
    <name type="scientific">Ascochyta lentis</name>
    <dbReference type="NCBI Taxonomy" id="205686"/>
    <lineage>
        <taxon>Eukaryota</taxon>
        <taxon>Fungi</taxon>
        <taxon>Dikarya</taxon>
        <taxon>Ascomycota</taxon>
        <taxon>Pezizomycotina</taxon>
        <taxon>Dothideomycetes</taxon>
        <taxon>Pleosporomycetidae</taxon>
        <taxon>Pleosporales</taxon>
        <taxon>Pleosporineae</taxon>
        <taxon>Didymellaceae</taxon>
        <taxon>Ascochyta</taxon>
    </lineage>
</organism>
<dbReference type="OrthoDB" id="3799503at2759"/>
<evidence type="ECO:0000256" key="1">
    <source>
        <dbReference type="SAM" id="MobiDB-lite"/>
    </source>
</evidence>